<reference evidence="5 6" key="1">
    <citation type="submission" date="2018-03" db="EMBL/GenBank/DDBJ databases">
        <title>Genome sequence of the symbiotic type strain Mesorhizobium helmanticense CSLC115NT isolated from Lotus corniculatus nodules.</title>
        <authorList>
            <person name="Sannazzaro A.I."/>
            <person name="Torres Tejerizo G.A."/>
            <person name="Dip D."/>
            <person name="Caballero M."/>
            <person name="Pistorio M."/>
            <person name="Estrella M.J."/>
        </authorList>
    </citation>
    <scope>NUCLEOTIDE SEQUENCE [LARGE SCALE GENOMIC DNA]</scope>
    <source>
        <strain evidence="5 6">CSLC115N</strain>
    </source>
</reference>
<dbReference type="GO" id="GO:0000166">
    <property type="term" value="F:nucleotide binding"/>
    <property type="evidence" value="ECO:0007669"/>
    <property type="project" value="InterPro"/>
</dbReference>
<dbReference type="PANTHER" id="PTHR43708">
    <property type="entry name" value="CONSERVED EXPRESSED OXIDOREDUCTASE (EUROFUNG)"/>
    <property type="match status" value="1"/>
</dbReference>
<comment type="caution">
    <text evidence="5">The sequence shown here is derived from an EMBL/GenBank/DDBJ whole genome shotgun (WGS) entry which is preliminary data.</text>
</comment>
<gene>
    <name evidence="5" type="ORF">C9427_17935</name>
</gene>
<dbReference type="PANTHER" id="PTHR43708:SF5">
    <property type="entry name" value="CONSERVED EXPRESSED OXIDOREDUCTASE (EUROFUNG)-RELATED"/>
    <property type="match status" value="1"/>
</dbReference>
<dbReference type="EMBL" id="PZJX01000030">
    <property type="protein sequence ID" value="PTE09063.1"/>
    <property type="molecule type" value="Genomic_DNA"/>
</dbReference>
<dbReference type="OrthoDB" id="9800252at2"/>
<keyword evidence="6" id="KW-1185">Reference proteome</keyword>
<dbReference type="Proteomes" id="UP000240259">
    <property type="component" value="Unassembled WGS sequence"/>
</dbReference>
<dbReference type="InterPro" id="IPR036291">
    <property type="entry name" value="NAD(P)-bd_dom_sf"/>
</dbReference>
<feature type="domain" description="Gfo/Idh/MocA-like oxidoreductase N-terminal" evidence="3">
    <location>
        <begin position="3"/>
        <end position="121"/>
    </location>
</feature>
<dbReference type="InterPro" id="IPR000683">
    <property type="entry name" value="Gfo/Idh/MocA-like_OxRdtase_N"/>
</dbReference>
<dbReference type="Pfam" id="PF01408">
    <property type="entry name" value="GFO_IDH_MocA"/>
    <property type="match status" value="1"/>
</dbReference>
<dbReference type="AlphaFoldDB" id="A0A2T4IU17"/>
<dbReference type="InterPro" id="IPR051317">
    <property type="entry name" value="Gfo/Idh/MocA_oxidoreduct"/>
</dbReference>
<dbReference type="Gene3D" id="3.30.360.10">
    <property type="entry name" value="Dihydrodipicolinate Reductase, domain 2"/>
    <property type="match status" value="1"/>
</dbReference>
<evidence type="ECO:0000313" key="6">
    <source>
        <dbReference type="Proteomes" id="UP000240259"/>
    </source>
</evidence>
<feature type="domain" description="GFO/IDH/MocA-like oxidoreductase" evidence="4">
    <location>
        <begin position="131"/>
        <end position="251"/>
    </location>
</feature>
<sequence length="345" mass="37629">MMDVVLVGCGAMSKRWLDAARQIDGLSIAGLVDLDAERAKARAREYELSGAVIGTSLDAVLDQTKPQAVFDVVVPAARRDVALSAFAHHCHLLTEKPLADSPENARAIVEAARQAGRVHAVVQNRRYVANVRRIRRFLSSGAIGKPTSIHADFFIAPHFGGFREEMAHVLLLDMAIHTFDAARYMVGGEPVSVYCQEWEPTNSWYRQGSSASAAFDLGGGKVFTYAGSWCANGFRTSWEGSWRIVAERGSLLWDGHDDLKAEVALSVRDGLFDKTEPVDVPPLDPADRVDGHLGIIRDFMHAIETGTEPETRGTDNIKSLAMVFGAIESAETGRRVAIAELKDAQ</sequence>
<evidence type="ECO:0000256" key="1">
    <source>
        <dbReference type="ARBA" id="ARBA00010928"/>
    </source>
</evidence>
<name>A0A2T4IU17_9HYPH</name>
<keyword evidence="2" id="KW-0560">Oxidoreductase</keyword>
<dbReference type="GO" id="GO:0016491">
    <property type="term" value="F:oxidoreductase activity"/>
    <property type="evidence" value="ECO:0007669"/>
    <property type="project" value="UniProtKB-KW"/>
</dbReference>
<accession>A0A2T4IU17</accession>
<dbReference type="Pfam" id="PF22725">
    <property type="entry name" value="GFO_IDH_MocA_C3"/>
    <property type="match status" value="1"/>
</dbReference>
<dbReference type="Gene3D" id="3.40.50.720">
    <property type="entry name" value="NAD(P)-binding Rossmann-like Domain"/>
    <property type="match status" value="1"/>
</dbReference>
<dbReference type="SUPFAM" id="SSF55347">
    <property type="entry name" value="Glyceraldehyde-3-phosphate dehydrogenase-like, C-terminal domain"/>
    <property type="match status" value="1"/>
</dbReference>
<evidence type="ECO:0000256" key="2">
    <source>
        <dbReference type="ARBA" id="ARBA00023002"/>
    </source>
</evidence>
<evidence type="ECO:0000313" key="5">
    <source>
        <dbReference type="EMBL" id="PTE09063.1"/>
    </source>
</evidence>
<evidence type="ECO:0000259" key="3">
    <source>
        <dbReference type="Pfam" id="PF01408"/>
    </source>
</evidence>
<protein>
    <submittedName>
        <fullName evidence="5">Oxidoreductase</fullName>
    </submittedName>
</protein>
<dbReference type="InterPro" id="IPR055170">
    <property type="entry name" value="GFO_IDH_MocA-like_dom"/>
</dbReference>
<dbReference type="RefSeq" id="WP_107650464.1">
    <property type="nucleotide sequence ID" value="NZ_PZJX01000030.1"/>
</dbReference>
<comment type="similarity">
    <text evidence="1">Belongs to the Gfo/Idh/MocA family.</text>
</comment>
<dbReference type="SUPFAM" id="SSF51735">
    <property type="entry name" value="NAD(P)-binding Rossmann-fold domains"/>
    <property type="match status" value="1"/>
</dbReference>
<evidence type="ECO:0000259" key="4">
    <source>
        <dbReference type="Pfam" id="PF22725"/>
    </source>
</evidence>
<organism evidence="5 6">
    <name type="scientific">Mesorhizobium helmanticense</name>
    <dbReference type="NCBI Taxonomy" id="1776423"/>
    <lineage>
        <taxon>Bacteria</taxon>
        <taxon>Pseudomonadati</taxon>
        <taxon>Pseudomonadota</taxon>
        <taxon>Alphaproteobacteria</taxon>
        <taxon>Hyphomicrobiales</taxon>
        <taxon>Phyllobacteriaceae</taxon>
        <taxon>Mesorhizobium</taxon>
    </lineage>
</organism>
<proteinExistence type="inferred from homology"/>